<feature type="region of interest" description="Disordered" evidence="1">
    <location>
        <begin position="53"/>
        <end position="72"/>
    </location>
</feature>
<dbReference type="HOGENOM" id="CLU_2727176_0_0_1"/>
<dbReference type="AlphaFoldDB" id="M1AMD4"/>
<evidence type="ECO:0000313" key="2">
    <source>
        <dbReference type="EnsemblPlants" id="PGSC0003DMT400025930"/>
    </source>
</evidence>
<proteinExistence type="predicted"/>
<reference evidence="3" key="1">
    <citation type="journal article" date="2011" name="Nature">
        <title>Genome sequence and analysis of the tuber crop potato.</title>
        <authorList>
            <consortium name="The Potato Genome Sequencing Consortium"/>
        </authorList>
    </citation>
    <scope>NUCLEOTIDE SEQUENCE [LARGE SCALE GENOMIC DNA]</scope>
    <source>
        <strain evidence="3">cv. DM1-3 516 R44</strain>
    </source>
</reference>
<dbReference type="PaxDb" id="4113-PGSC0003DMT400025930"/>
<evidence type="ECO:0000256" key="1">
    <source>
        <dbReference type="SAM" id="MobiDB-lite"/>
    </source>
</evidence>
<sequence length="72" mass="8179">MTYARRFKHDPSCSIVIHGLQLIFSEVIHNSSSTARQRTYDPLVASRSILSPFSSSHHSRLPPTARQRNDDT</sequence>
<dbReference type="Proteomes" id="UP000011115">
    <property type="component" value="Unassembled WGS sequence"/>
</dbReference>
<organism evidence="2 3">
    <name type="scientific">Solanum tuberosum</name>
    <name type="common">Potato</name>
    <dbReference type="NCBI Taxonomy" id="4113"/>
    <lineage>
        <taxon>Eukaryota</taxon>
        <taxon>Viridiplantae</taxon>
        <taxon>Streptophyta</taxon>
        <taxon>Embryophyta</taxon>
        <taxon>Tracheophyta</taxon>
        <taxon>Spermatophyta</taxon>
        <taxon>Magnoliopsida</taxon>
        <taxon>eudicotyledons</taxon>
        <taxon>Gunneridae</taxon>
        <taxon>Pentapetalae</taxon>
        <taxon>asterids</taxon>
        <taxon>lamiids</taxon>
        <taxon>Solanales</taxon>
        <taxon>Solanaceae</taxon>
        <taxon>Solanoideae</taxon>
        <taxon>Solaneae</taxon>
        <taxon>Solanum</taxon>
    </lineage>
</organism>
<dbReference type="InParanoid" id="M1AMD4"/>
<accession>M1AMD4</accession>
<keyword evidence="3" id="KW-1185">Reference proteome</keyword>
<evidence type="ECO:0000313" key="3">
    <source>
        <dbReference type="Proteomes" id="UP000011115"/>
    </source>
</evidence>
<name>M1AMD4_SOLTU</name>
<dbReference type="EnsemblPlants" id="PGSC0003DMT400025930">
    <property type="protein sequence ID" value="PGSC0003DMT400025930"/>
    <property type="gene ID" value="PGSC0003DMG400010016"/>
</dbReference>
<dbReference type="Gramene" id="PGSC0003DMT400025930">
    <property type="protein sequence ID" value="PGSC0003DMT400025930"/>
    <property type="gene ID" value="PGSC0003DMG400010016"/>
</dbReference>
<protein>
    <submittedName>
        <fullName evidence="2">Uncharacterized protein</fullName>
    </submittedName>
</protein>
<reference evidence="2" key="2">
    <citation type="submission" date="2015-06" db="UniProtKB">
        <authorList>
            <consortium name="EnsemblPlants"/>
        </authorList>
    </citation>
    <scope>IDENTIFICATION</scope>
    <source>
        <strain evidence="2">DM1-3 516 R44</strain>
    </source>
</reference>